<accession>A0A5C5VCP5</accession>
<keyword evidence="3 5" id="KW-0732">Signal</keyword>
<keyword evidence="8" id="KW-1185">Reference proteome</keyword>
<evidence type="ECO:0000313" key="8">
    <source>
        <dbReference type="Proteomes" id="UP000316714"/>
    </source>
</evidence>
<name>A0A5C5VCP5_9BACT</name>
<dbReference type="RefSeq" id="WP_146565793.1">
    <property type="nucleotide sequence ID" value="NZ_SIHJ01000001.1"/>
</dbReference>
<comment type="subcellular location">
    <subcellularLocation>
        <location evidence="1">Secreted</location>
    </subcellularLocation>
</comment>
<sequence precursor="true">MNWQRRSFSSLLAVACAAVIAGPAADAYAASIGASDDTWVREDNPDSNRNGNDQVNARTDLDGDDNDVILLKFPTTGLPGGVSGLSLDLFWQRSDSGTGNTLSLYGVNESDPDEASWTEGDVTYNNAPGLIPDGVDPTAELAAMNSFDDIRDLDTANLTLLVDGQDYGPQVINEKYSFSSAALDAFVNGDTNGQVSFLIFRGNESTSGNQARFWPKESGPGPVLSYVPEPSALGLVLIAGLAAVRRRS</sequence>
<keyword evidence="2" id="KW-0964">Secreted</keyword>
<evidence type="ECO:0000259" key="6">
    <source>
        <dbReference type="Pfam" id="PF24517"/>
    </source>
</evidence>
<gene>
    <name evidence="7" type="ORF">KOR34_06470</name>
</gene>
<reference evidence="7 8" key="1">
    <citation type="submission" date="2019-02" db="EMBL/GenBank/DDBJ databases">
        <title>Deep-cultivation of Planctomycetes and their phenomic and genomic characterization uncovers novel biology.</title>
        <authorList>
            <person name="Wiegand S."/>
            <person name="Jogler M."/>
            <person name="Boedeker C."/>
            <person name="Pinto D."/>
            <person name="Vollmers J."/>
            <person name="Rivas-Marin E."/>
            <person name="Kohn T."/>
            <person name="Peeters S.H."/>
            <person name="Heuer A."/>
            <person name="Rast P."/>
            <person name="Oberbeckmann S."/>
            <person name="Bunk B."/>
            <person name="Jeske O."/>
            <person name="Meyerdierks A."/>
            <person name="Storesund J.E."/>
            <person name="Kallscheuer N."/>
            <person name="Luecker S."/>
            <person name="Lage O.M."/>
            <person name="Pohl T."/>
            <person name="Merkel B.J."/>
            <person name="Hornburger P."/>
            <person name="Mueller R.-W."/>
            <person name="Bruemmer F."/>
            <person name="Labrenz M."/>
            <person name="Spormann A.M."/>
            <person name="Op Den Camp H."/>
            <person name="Overmann J."/>
            <person name="Amann R."/>
            <person name="Jetten M.S.M."/>
            <person name="Mascher T."/>
            <person name="Medema M.H."/>
            <person name="Devos D.P."/>
            <person name="Kaster A.-K."/>
            <person name="Ovreas L."/>
            <person name="Rohde M."/>
            <person name="Galperin M.Y."/>
            <person name="Jogler C."/>
        </authorList>
    </citation>
    <scope>NUCLEOTIDE SEQUENCE [LARGE SCALE GENOMIC DNA]</scope>
    <source>
        <strain evidence="7 8">KOR34</strain>
    </source>
</reference>
<feature type="region of interest" description="Disordered" evidence="4">
    <location>
        <begin position="38"/>
        <end position="61"/>
    </location>
</feature>
<proteinExistence type="predicted"/>
<dbReference type="InterPro" id="IPR013424">
    <property type="entry name" value="Ice-binding_C"/>
</dbReference>
<evidence type="ECO:0000256" key="5">
    <source>
        <dbReference type="SAM" id="SignalP"/>
    </source>
</evidence>
<evidence type="ECO:0000256" key="1">
    <source>
        <dbReference type="ARBA" id="ARBA00004613"/>
    </source>
</evidence>
<evidence type="ECO:0000256" key="2">
    <source>
        <dbReference type="ARBA" id="ARBA00022525"/>
    </source>
</evidence>
<dbReference type="NCBIfam" id="NF033679">
    <property type="entry name" value="DNRLRE_dom"/>
    <property type="match status" value="1"/>
</dbReference>
<comment type="caution">
    <text evidence="7">The sequence shown here is derived from an EMBL/GenBank/DDBJ whole genome shotgun (WGS) entry which is preliminary data.</text>
</comment>
<dbReference type="Pfam" id="PF24517">
    <property type="entry name" value="CBM96"/>
    <property type="match status" value="1"/>
</dbReference>
<dbReference type="AlphaFoldDB" id="A0A5C5VCP5"/>
<feature type="signal peptide" evidence="5">
    <location>
        <begin position="1"/>
        <end position="29"/>
    </location>
</feature>
<organism evidence="7 8">
    <name type="scientific">Posidoniimonas corsicana</name>
    <dbReference type="NCBI Taxonomy" id="1938618"/>
    <lineage>
        <taxon>Bacteria</taxon>
        <taxon>Pseudomonadati</taxon>
        <taxon>Planctomycetota</taxon>
        <taxon>Planctomycetia</taxon>
        <taxon>Pirellulales</taxon>
        <taxon>Lacipirellulaceae</taxon>
        <taxon>Posidoniimonas</taxon>
    </lineage>
</organism>
<evidence type="ECO:0000313" key="7">
    <source>
        <dbReference type="EMBL" id="TWT35753.1"/>
    </source>
</evidence>
<protein>
    <recommendedName>
        <fullName evidence="6">Carbohydrate-binding module family 96 domain-containing protein</fullName>
    </recommendedName>
</protein>
<feature type="compositionally biased region" description="Polar residues" evidence="4">
    <location>
        <begin position="47"/>
        <end position="57"/>
    </location>
</feature>
<dbReference type="EMBL" id="SIHJ01000001">
    <property type="protein sequence ID" value="TWT35753.1"/>
    <property type="molecule type" value="Genomic_DNA"/>
</dbReference>
<feature type="chain" id="PRO_5022950152" description="Carbohydrate-binding module family 96 domain-containing protein" evidence="5">
    <location>
        <begin position="30"/>
        <end position="248"/>
    </location>
</feature>
<evidence type="ECO:0000256" key="4">
    <source>
        <dbReference type="SAM" id="MobiDB-lite"/>
    </source>
</evidence>
<dbReference type="InterPro" id="IPR055372">
    <property type="entry name" value="CBM96"/>
</dbReference>
<dbReference type="Proteomes" id="UP000316714">
    <property type="component" value="Unassembled WGS sequence"/>
</dbReference>
<evidence type="ECO:0000256" key="3">
    <source>
        <dbReference type="ARBA" id="ARBA00022729"/>
    </source>
</evidence>
<dbReference type="NCBIfam" id="TIGR02595">
    <property type="entry name" value="PEP_CTERM"/>
    <property type="match status" value="1"/>
</dbReference>
<dbReference type="OrthoDB" id="266705at2"/>
<dbReference type="GO" id="GO:0005576">
    <property type="term" value="C:extracellular region"/>
    <property type="evidence" value="ECO:0007669"/>
    <property type="project" value="UniProtKB-SubCell"/>
</dbReference>
<feature type="domain" description="Carbohydrate-binding module family 96" evidence="6">
    <location>
        <begin position="31"/>
        <end position="129"/>
    </location>
</feature>